<dbReference type="KEGG" id="pbv:AR543_p0151"/>
<geneLocation type="plasmid" evidence="2 3">
    <name>unnamed1</name>
</geneLocation>
<protein>
    <submittedName>
        <fullName evidence="2">Uncharacterized protein</fullName>
    </submittedName>
</protein>
<feature type="transmembrane region" description="Helical" evidence="1">
    <location>
        <begin position="98"/>
        <end position="115"/>
    </location>
</feature>
<keyword evidence="3" id="KW-1185">Reference proteome</keyword>
<dbReference type="EMBL" id="CP021170">
    <property type="protein sequence ID" value="ARR10759.1"/>
    <property type="molecule type" value="Genomic_DNA"/>
</dbReference>
<dbReference type="Proteomes" id="UP000078148">
    <property type="component" value="Plasmid unnamed1"/>
</dbReference>
<keyword evidence="1" id="KW-0812">Transmembrane</keyword>
<evidence type="ECO:0000256" key="1">
    <source>
        <dbReference type="SAM" id="Phobius"/>
    </source>
</evidence>
<proteinExistence type="predicted"/>
<evidence type="ECO:0000313" key="3">
    <source>
        <dbReference type="Proteomes" id="UP000078148"/>
    </source>
</evidence>
<keyword evidence="1" id="KW-1133">Transmembrane helix</keyword>
<feature type="transmembrane region" description="Helical" evidence="1">
    <location>
        <begin position="12"/>
        <end position="33"/>
    </location>
</feature>
<name>A0A1X9T4F9_9BACL</name>
<dbReference type="AlphaFoldDB" id="A0A1X9T4F9"/>
<gene>
    <name evidence="2" type="ORF">AR543_p0151</name>
</gene>
<keyword evidence="1" id="KW-0472">Membrane</keyword>
<organism evidence="2 3">
    <name type="scientific">Paenibacillus bovis</name>
    <dbReference type="NCBI Taxonomy" id="1616788"/>
    <lineage>
        <taxon>Bacteria</taxon>
        <taxon>Bacillati</taxon>
        <taxon>Bacillota</taxon>
        <taxon>Bacilli</taxon>
        <taxon>Bacillales</taxon>
        <taxon>Paenibacillaceae</taxon>
        <taxon>Paenibacillus</taxon>
    </lineage>
</organism>
<accession>A0A1X9T4F9</accession>
<reference evidence="2 3" key="1">
    <citation type="journal article" date="2016" name="Int. J. Syst. Evol. Microbiol.">
        <title>Paenibacillus damxungensis sp. nov., isolated from raw yak (Bos grunniens) milk.</title>
        <authorList>
            <person name="Wu Z."/>
            <person name="Gao C."/>
            <person name="Han J."/>
            <person name="Liu Z."/>
        </authorList>
    </citation>
    <scope>NUCLEOTIDE SEQUENCE [LARGE SCALE GENOMIC DNA]</scope>
    <source>
        <strain evidence="2 3">BD3526</strain>
        <plasmid evidence="2 3">unnamed1</plasmid>
    </source>
</reference>
<keyword evidence="2" id="KW-0614">Plasmid</keyword>
<feature type="transmembrane region" description="Helical" evidence="1">
    <location>
        <begin position="45"/>
        <end position="67"/>
    </location>
</feature>
<evidence type="ECO:0000313" key="2">
    <source>
        <dbReference type="EMBL" id="ARR10759.1"/>
    </source>
</evidence>
<sequence length="147" mass="16831">MYSIWMKILQRIISIGTDVAVIWIAWVGFVLCWEREGLQATLSHTLSIALLFGGGTGLIAAFFCVWNDKGYRKAVRQGISSTIVMPFVLFGLLADPYVLIGVVVTSFIVVQLIRWRDRQLRRKDLSMVAKLRRDQKMKAMRDSLFMM</sequence>